<feature type="chain" id="PRO_5005516325" evidence="4">
    <location>
        <begin position="19"/>
        <end position="191"/>
    </location>
</feature>
<evidence type="ECO:0000313" key="5">
    <source>
        <dbReference type="EMBL" id="JAA67515.1"/>
    </source>
</evidence>
<dbReference type="CDD" id="cd23501">
    <property type="entry name" value="TSLPI_Salp14_NTD"/>
    <property type="match status" value="1"/>
</dbReference>
<evidence type="ECO:0000256" key="2">
    <source>
        <dbReference type="ARBA" id="ARBA00022525"/>
    </source>
</evidence>
<organism evidence="5">
    <name type="scientific">Ixodes ricinus</name>
    <name type="common">Common tick</name>
    <name type="synonym">Acarus ricinus</name>
    <dbReference type="NCBI Taxonomy" id="34613"/>
    <lineage>
        <taxon>Eukaryota</taxon>
        <taxon>Metazoa</taxon>
        <taxon>Ecdysozoa</taxon>
        <taxon>Arthropoda</taxon>
        <taxon>Chelicerata</taxon>
        <taxon>Arachnida</taxon>
        <taxon>Acari</taxon>
        <taxon>Parasitiformes</taxon>
        <taxon>Ixodida</taxon>
        <taxon>Ixodoidea</taxon>
        <taxon>Ixodidae</taxon>
        <taxon>Ixodinae</taxon>
        <taxon>Ixodes</taxon>
    </lineage>
</organism>
<keyword evidence="2" id="KW-0964">Secreted</keyword>
<dbReference type="EMBL" id="GADI01006293">
    <property type="protein sequence ID" value="JAA67515.1"/>
    <property type="molecule type" value="mRNA"/>
</dbReference>
<reference evidence="5" key="1">
    <citation type="submission" date="2012-12" db="EMBL/GenBank/DDBJ databases">
        <title>Identification and characterization of a phenylalanine ammonia-lyase gene family in Isatis indigotica Fort.</title>
        <authorList>
            <person name="Liu Q."/>
            <person name="Chen J."/>
            <person name="Zhou X."/>
            <person name="Di P."/>
            <person name="Xiao Y."/>
            <person name="Xuan H."/>
            <person name="Zhang L."/>
            <person name="Chen W."/>
        </authorList>
    </citation>
    <scope>NUCLEOTIDE SEQUENCE</scope>
    <source>
        <tissue evidence="5">Salivary gland</tissue>
    </source>
</reference>
<dbReference type="GO" id="GO:0005576">
    <property type="term" value="C:extracellular region"/>
    <property type="evidence" value="ECO:0007669"/>
    <property type="project" value="UniProtKB-SubCell"/>
</dbReference>
<proteinExistence type="evidence at transcript level"/>
<feature type="compositionally biased region" description="Polar residues" evidence="3">
    <location>
        <begin position="143"/>
        <end position="156"/>
    </location>
</feature>
<accession>A0A0K8R8P8</accession>
<keyword evidence="4" id="KW-0732">Signal</keyword>
<evidence type="ECO:0000256" key="3">
    <source>
        <dbReference type="SAM" id="MobiDB-lite"/>
    </source>
</evidence>
<feature type="region of interest" description="Disordered" evidence="3">
    <location>
        <begin position="110"/>
        <end position="191"/>
    </location>
</feature>
<evidence type="ECO:0000256" key="1">
    <source>
        <dbReference type="ARBA" id="ARBA00004613"/>
    </source>
</evidence>
<feature type="compositionally biased region" description="Polar residues" evidence="3">
    <location>
        <begin position="110"/>
        <end position="136"/>
    </location>
</feature>
<comment type="subcellular location">
    <subcellularLocation>
        <location evidence="1">Secreted</location>
    </subcellularLocation>
</comment>
<dbReference type="InterPro" id="IPR011694">
    <property type="entry name" value="Ixonnexin-like"/>
</dbReference>
<protein>
    <submittedName>
        <fullName evidence="5">Putative basic tail protein</fullName>
    </submittedName>
</protein>
<evidence type="ECO:0000256" key="4">
    <source>
        <dbReference type="SAM" id="SignalP"/>
    </source>
</evidence>
<feature type="signal peptide" evidence="4">
    <location>
        <begin position="1"/>
        <end position="18"/>
    </location>
</feature>
<name>A0A0K8R8P8_IXORI</name>
<dbReference type="Pfam" id="PF07771">
    <property type="entry name" value="TSGP1"/>
    <property type="match status" value="1"/>
</dbReference>
<sequence length="191" mass="21075">MKLGIVSSIFIIVEIASANSELENPFPDVIAVWPSGNVTIKHGCPMTTRTEALARKYPHCIYYCRKNSTWFYGFYYHATTCKYGDNKLPGVCILGMCHLETDTVTDATFPESTQASPVENVTTSLPPVESGTSPTHTVERESTQLSDNENNPTQPVENEATAAVPVKKLKTLPNNLVRRETELLRPPTSGK</sequence>
<dbReference type="AlphaFoldDB" id="A0A0K8R8P8"/>